<sequence length="57" mass="6757">MAMFAKKFKKLMKFNKAKRFLRRDIIKGEPNKKENDPIICYECKKPGGRALLQDKQL</sequence>
<keyword evidence="2" id="KW-1185">Reference proteome</keyword>
<dbReference type="Proteomes" id="UP000828251">
    <property type="component" value="Unassembled WGS sequence"/>
</dbReference>
<gene>
    <name evidence="1" type="ORF">J1N35_038018</name>
</gene>
<protein>
    <submittedName>
        <fullName evidence="1">Uncharacterized protein</fullName>
    </submittedName>
</protein>
<comment type="caution">
    <text evidence="1">The sequence shown here is derived from an EMBL/GenBank/DDBJ whole genome shotgun (WGS) entry which is preliminary data.</text>
</comment>
<dbReference type="AlphaFoldDB" id="A0A9D3UN13"/>
<organism evidence="1 2">
    <name type="scientific">Gossypium stocksii</name>
    <dbReference type="NCBI Taxonomy" id="47602"/>
    <lineage>
        <taxon>Eukaryota</taxon>
        <taxon>Viridiplantae</taxon>
        <taxon>Streptophyta</taxon>
        <taxon>Embryophyta</taxon>
        <taxon>Tracheophyta</taxon>
        <taxon>Spermatophyta</taxon>
        <taxon>Magnoliopsida</taxon>
        <taxon>eudicotyledons</taxon>
        <taxon>Gunneridae</taxon>
        <taxon>Pentapetalae</taxon>
        <taxon>rosids</taxon>
        <taxon>malvids</taxon>
        <taxon>Malvales</taxon>
        <taxon>Malvaceae</taxon>
        <taxon>Malvoideae</taxon>
        <taxon>Gossypium</taxon>
    </lineage>
</organism>
<evidence type="ECO:0000313" key="2">
    <source>
        <dbReference type="Proteomes" id="UP000828251"/>
    </source>
</evidence>
<evidence type="ECO:0000313" key="1">
    <source>
        <dbReference type="EMBL" id="KAH1047234.1"/>
    </source>
</evidence>
<name>A0A9D3UN13_9ROSI</name>
<proteinExistence type="predicted"/>
<reference evidence="1 2" key="1">
    <citation type="journal article" date="2021" name="Plant Biotechnol. J.">
        <title>Multi-omics assisted identification of the key and species-specific regulatory components of drought-tolerant mechanisms in Gossypium stocksii.</title>
        <authorList>
            <person name="Yu D."/>
            <person name="Ke L."/>
            <person name="Zhang D."/>
            <person name="Wu Y."/>
            <person name="Sun Y."/>
            <person name="Mei J."/>
            <person name="Sun J."/>
            <person name="Sun Y."/>
        </authorList>
    </citation>
    <scope>NUCLEOTIDE SEQUENCE [LARGE SCALE GENOMIC DNA]</scope>
    <source>
        <strain evidence="2">cv. E1</strain>
        <tissue evidence="1">Leaf</tissue>
    </source>
</reference>
<accession>A0A9D3UN13</accession>
<dbReference type="EMBL" id="JAIQCV010000011">
    <property type="protein sequence ID" value="KAH1047234.1"/>
    <property type="molecule type" value="Genomic_DNA"/>
</dbReference>